<proteinExistence type="predicted"/>
<reference evidence="9 10" key="1">
    <citation type="submission" date="2014-07" db="EMBL/GenBank/DDBJ databases">
        <title>Draft Genome Sequence of Gephyronic Acid Producer, Cystobacter violaceus Strain Cb vi76.</title>
        <authorList>
            <person name="Stevens D.C."/>
            <person name="Young J."/>
            <person name="Carmichael R."/>
            <person name="Tan J."/>
            <person name="Taylor R.E."/>
        </authorList>
    </citation>
    <scope>NUCLEOTIDE SEQUENCE [LARGE SCALE GENOMIC DNA]</scope>
    <source>
        <strain evidence="9 10">Cb vi76</strain>
    </source>
</reference>
<dbReference type="AlphaFoldDB" id="A0A084SQN7"/>
<feature type="domain" description="Major facilitator superfamily (MFS) profile" evidence="8">
    <location>
        <begin position="19"/>
        <end position="405"/>
    </location>
</feature>
<evidence type="ECO:0000256" key="6">
    <source>
        <dbReference type="ARBA" id="ARBA00023136"/>
    </source>
</evidence>
<dbReference type="Pfam" id="PF05977">
    <property type="entry name" value="MFS_3"/>
    <property type="match status" value="1"/>
</dbReference>
<dbReference type="Proteomes" id="UP000028547">
    <property type="component" value="Unassembled WGS sequence"/>
</dbReference>
<dbReference type="CDD" id="cd06173">
    <property type="entry name" value="MFS_MefA_like"/>
    <property type="match status" value="1"/>
</dbReference>
<keyword evidence="6 7" id="KW-0472">Membrane</keyword>
<evidence type="ECO:0000313" key="10">
    <source>
        <dbReference type="Proteomes" id="UP000028547"/>
    </source>
</evidence>
<dbReference type="SUPFAM" id="SSF103473">
    <property type="entry name" value="MFS general substrate transporter"/>
    <property type="match status" value="1"/>
</dbReference>
<protein>
    <submittedName>
        <fullName evidence="9">Major facilitator transporter</fullName>
    </submittedName>
</protein>
<accession>A0A084SQN7</accession>
<dbReference type="PANTHER" id="PTHR23513:SF11">
    <property type="entry name" value="STAPHYLOFERRIN A TRANSPORTER"/>
    <property type="match status" value="1"/>
</dbReference>
<dbReference type="InterPro" id="IPR020846">
    <property type="entry name" value="MFS_dom"/>
</dbReference>
<evidence type="ECO:0000256" key="4">
    <source>
        <dbReference type="ARBA" id="ARBA00022692"/>
    </source>
</evidence>
<evidence type="ECO:0000256" key="1">
    <source>
        <dbReference type="ARBA" id="ARBA00004651"/>
    </source>
</evidence>
<evidence type="ECO:0000313" key="9">
    <source>
        <dbReference type="EMBL" id="KFA90772.1"/>
    </source>
</evidence>
<evidence type="ECO:0000256" key="7">
    <source>
        <dbReference type="SAM" id="Phobius"/>
    </source>
</evidence>
<feature type="transmembrane region" description="Helical" evidence="7">
    <location>
        <begin position="318"/>
        <end position="340"/>
    </location>
</feature>
<feature type="transmembrane region" description="Helical" evidence="7">
    <location>
        <begin position="176"/>
        <end position="195"/>
    </location>
</feature>
<feature type="transmembrane region" description="Helical" evidence="7">
    <location>
        <begin position="260"/>
        <end position="282"/>
    </location>
</feature>
<evidence type="ECO:0000256" key="5">
    <source>
        <dbReference type="ARBA" id="ARBA00022989"/>
    </source>
</evidence>
<evidence type="ECO:0000256" key="2">
    <source>
        <dbReference type="ARBA" id="ARBA00022448"/>
    </source>
</evidence>
<comment type="subcellular location">
    <subcellularLocation>
        <location evidence="1">Cell membrane</location>
        <topology evidence="1">Multi-pass membrane protein</topology>
    </subcellularLocation>
</comment>
<organism evidence="9 10">
    <name type="scientific">Archangium violaceum Cb vi76</name>
    <dbReference type="NCBI Taxonomy" id="1406225"/>
    <lineage>
        <taxon>Bacteria</taxon>
        <taxon>Pseudomonadati</taxon>
        <taxon>Myxococcota</taxon>
        <taxon>Myxococcia</taxon>
        <taxon>Myxococcales</taxon>
        <taxon>Cystobacterineae</taxon>
        <taxon>Archangiaceae</taxon>
        <taxon>Archangium</taxon>
    </lineage>
</organism>
<keyword evidence="5 7" id="KW-1133">Transmembrane helix</keyword>
<dbReference type="PROSITE" id="PS50850">
    <property type="entry name" value="MFS"/>
    <property type="match status" value="1"/>
</dbReference>
<feature type="transmembrane region" description="Helical" evidence="7">
    <location>
        <begin position="57"/>
        <end position="77"/>
    </location>
</feature>
<gene>
    <name evidence="9" type="ORF">Q664_26440</name>
</gene>
<feature type="transmembrane region" description="Helical" evidence="7">
    <location>
        <begin position="84"/>
        <end position="105"/>
    </location>
</feature>
<feature type="transmembrane region" description="Helical" evidence="7">
    <location>
        <begin position="352"/>
        <end position="372"/>
    </location>
</feature>
<name>A0A084SQN7_9BACT</name>
<keyword evidence="4 7" id="KW-0812">Transmembrane</keyword>
<feature type="transmembrane region" description="Helical" evidence="7">
    <location>
        <begin position="21"/>
        <end position="45"/>
    </location>
</feature>
<keyword evidence="3" id="KW-1003">Cell membrane</keyword>
<dbReference type="InterPro" id="IPR010290">
    <property type="entry name" value="TM_effector"/>
</dbReference>
<feature type="transmembrane region" description="Helical" evidence="7">
    <location>
        <begin position="378"/>
        <end position="398"/>
    </location>
</feature>
<dbReference type="EMBL" id="JPMI01000177">
    <property type="protein sequence ID" value="KFA90772.1"/>
    <property type="molecule type" value="Genomic_DNA"/>
</dbReference>
<dbReference type="PANTHER" id="PTHR23513">
    <property type="entry name" value="INTEGRAL MEMBRANE EFFLUX PROTEIN-RELATED"/>
    <property type="match status" value="1"/>
</dbReference>
<evidence type="ECO:0000259" key="8">
    <source>
        <dbReference type="PROSITE" id="PS50850"/>
    </source>
</evidence>
<sequence>MTALHLSRFSSLRAFGHRNFVYVWSGALVSNIGTWMEILALGVFVTTVTGRAEATGGIAAITYLPALVLSPVAGALADRFDRRSYVAVGTLLHALLAGILTVLAFTGHLTVPAVGVISFLNGCVSALTNPAFSALVSELVPPEDLHSAVSLNSAQFNLGRIIGPAIAAVVLSAHGIAWALLVNTLSFVAVLVALWRVSPSARASSLSQDELWPGIVRGARVAREDAGIFLAMMGTLVMCTLVAPFIGLVPVYAIRVFNQGAAATSLLVTAQGVGAVLAAVMLGPLVTRLGRQRVLEACLLGIGPIAALYWMAPTLHLAALAMVGLGWFYMATLTGLNTLCQLRVPRELQARIHSLYSMMLGVGYAAGVWAQGALADRIGVRFVTASCAVLFLALVLTLRLLRPRAFDATEAPSKLVPAGAPGSAAVRLESSGEF</sequence>
<evidence type="ECO:0000256" key="3">
    <source>
        <dbReference type="ARBA" id="ARBA00022475"/>
    </source>
</evidence>
<keyword evidence="2" id="KW-0813">Transport</keyword>
<feature type="transmembrane region" description="Helical" evidence="7">
    <location>
        <begin position="294"/>
        <end position="312"/>
    </location>
</feature>
<dbReference type="InterPro" id="IPR036259">
    <property type="entry name" value="MFS_trans_sf"/>
</dbReference>
<dbReference type="RefSeq" id="WP_043401142.1">
    <property type="nucleotide sequence ID" value="NZ_JPMI01000177.1"/>
</dbReference>
<dbReference type="Gene3D" id="1.20.1250.20">
    <property type="entry name" value="MFS general substrate transporter like domains"/>
    <property type="match status" value="1"/>
</dbReference>
<comment type="caution">
    <text evidence="9">The sequence shown here is derived from an EMBL/GenBank/DDBJ whole genome shotgun (WGS) entry which is preliminary data.</text>
</comment>
<dbReference type="GO" id="GO:0022857">
    <property type="term" value="F:transmembrane transporter activity"/>
    <property type="evidence" value="ECO:0007669"/>
    <property type="project" value="InterPro"/>
</dbReference>
<feature type="transmembrane region" description="Helical" evidence="7">
    <location>
        <begin position="227"/>
        <end position="254"/>
    </location>
</feature>
<dbReference type="GO" id="GO:0005886">
    <property type="term" value="C:plasma membrane"/>
    <property type="evidence" value="ECO:0007669"/>
    <property type="project" value="UniProtKB-SubCell"/>
</dbReference>